<comment type="function">
    <text evidence="4">Required for flagellar hook formation. May act as a scaffolding protein.</text>
</comment>
<evidence type="ECO:0000313" key="5">
    <source>
        <dbReference type="EMBL" id="MDK2125129.1"/>
    </source>
</evidence>
<evidence type="ECO:0000313" key="6">
    <source>
        <dbReference type="Proteomes" id="UP001172778"/>
    </source>
</evidence>
<dbReference type="EMBL" id="JARRAF010000015">
    <property type="protein sequence ID" value="MDK2125129.1"/>
    <property type="molecule type" value="Genomic_DNA"/>
</dbReference>
<proteinExistence type="inferred from homology"/>
<dbReference type="Proteomes" id="UP001172778">
    <property type="component" value="Unassembled WGS sequence"/>
</dbReference>
<sequence length="134" mass="14068">MTISSTGATTSAGNLQAAGLGMNDFLKILLTQLTYQDPLKPMDNQEFIAQMAQFTALDGTRQLNEKISQLLTIQSATQSIGLLGKSVDVTLPGGAKTGQVASLSFASGEPQMTVKTASGELLTGVSFSQIRSIR</sequence>
<keyword evidence="5" id="KW-0966">Cell projection</keyword>
<keyword evidence="5" id="KW-0282">Flagellum</keyword>
<name>A0ABT7DYP6_9NEIS</name>
<dbReference type="RefSeq" id="WP_284101441.1">
    <property type="nucleotide sequence ID" value="NZ_JARRAF010000015.1"/>
</dbReference>
<gene>
    <name evidence="5" type="ORF">PZA18_13825</name>
</gene>
<comment type="similarity">
    <text evidence="1">Belongs to the FlgD family.</text>
</comment>
<evidence type="ECO:0000256" key="3">
    <source>
        <dbReference type="ARBA" id="ARBA00022795"/>
    </source>
</evidence>
<accession>A0ABT7DYP6</accession>
<evidence type="ECO:0000256" key="1">
    <source>
        <dbReference type="ARBA" id="ARBA00010577"/>
    </source>
</evidence>
<protein>
    <recommendedName>
        <fullName evidence="2">Basal-body rod modification protein FlgD</fullName>
    </recommendedName>
</protein>
<comment type="caution">
    <text evidence="5">The sequence shown here is derived from an EMBL/GenBank/DDBJ whole genome shotgun (WGS) entry which is preliminary data.</text>
</comment>
<keyword evidence="6" id="KW-1185">Reference proteome</keyword>
<reference evidence="5" key="1">
    <citation type="submission" date="2023-03" db="EMBL/GenBank/DDBJ databases">
        <title>Chitinimonas shenzhenensis gen. nov., sp. nov., a novel member of family Burkholderiaceae isolated from activated sludge collected in Shen Zhen, China.</title>
        <authorList>
            <person name="Wang X."/>
        </authorList>
    </citation>
    <scope>NUCLEOTIDE SEQUENCE</scope>
    <source>
        <strain evidence="5">DQS-5</strain>
    </source>
</reference>
<organism evidence="5 6">
    <name type="scientific">Parachitinimonas caeni</name>
    <dbReference type="NCBI Taxonomy" id="3031301"/>
    <lineage>
        <taxon>Bacteria</taxon>
        <taxon>Pseudomonadati</taxon>
        <taxon>Pseudomonadota</taxon>
        <taxon>Betaproteobacteria</taxon>
        <taxon>Neisseriales</taxon>
        <taxon>Chitinibacteraceae</taxon>
        <taxon>Parachitinimonas</taxon>
    </lineage>
</organism>
<keyword evidence="5" id="KW-0969">Cilium</keyword>
<evidence type="ECO:0000256" key="4">
    <source>
        <dbReference type="ARBA" id="ARBA00024746"/>
    </source>
</evidence>
<dbReference type="Pfam" id="PF03963">
    <property type="entry name" value="FlgD"/>
    <property type="match status" value="1"/>
</dbReference>
<evidence type="ECO:0000256" key="2">
    <source>
        <dbReference type="ARBA" id="ARBA00016013"/>
    </source>
</evidence>
<dbReference type="InterPro" id="IPR005648">
    <property type="entry name" value="FlgD"/>
</dbReference>
<keyword evidence="3" id="KW-1005">Bacterial flagellum biogenesis</keyword>